<dbReference type="EMBL" id="JACIER010000004">
    <property type="protein sequence ID" value="MBB4043437.1"/>
    <property type="molecule type" value="Genomic_DNA"/>
</dbReference>
<feature type="transmembrane region" description="Helical" evidence="1">
    <location>
        <begin position="20"/>
        <end position="44"/>
    </location>
</feature>
<name>A0A840CTR6_9BACE</name>
<accession>A0A840CTR6</accession>
<keyword evidence="1" id="KW-0472">Membrane</keyword>
<proteinExistence type="predicted"/>
<comment type="caution">
    <text evidence="2">The sequence shown here is derived from an EMBL/GenBank/DDBJ whole genome shotgun (WGS) entry which is preliminary data.</text>
</comment>
<gene>
    <name evidence="2" type="ORF">GGR06_001219</name>
</gene>
<keyword evidence="1" id="KW-0812">Transmembrane</keyword>
<evidence type="ECO:0000256" key="1">
    <source>
        <dbReference type="SAM" id="Phobius"/>
    </source>
</evidence>
<feature type="transmembrane region" description="Helical" evidence="1">
    <location>
        <begin position="51"/>
        <end position="69"/>
    </location>
</feature>
<dbReference type="AlphaFoldDB" id="A0A840CTR6"/>
<dbReference type="RefSeq" id="WP_044161851.1">
    <property type="nucleotide sequence ID" value="NZ_JACIER010000004.1"/>
</dbReference>
<reference evidence="2" key="1">
    <citation type="submission" date="2020-08" db="EMBL/GenBank/DDBJ databases">
        <title>Genomic Encyclopedia of Type Strains, Phase IV (KMG-IV): sequencing the most valuable type-strain genomes for metagenomic binning, comparative biology and taxonomic classification.</title>
        <authorList>
            <person name="Goeker M."/>
        </authorList>
    </citation>
    <scope>NUCLEOTIDE SEQUENCE [LARGE SCALE GENOMIC DNA]</scope>
    <source>
        <strain evidence="2">DSM 105720</strain>
    </source>
</reference>
<protein>
    <submittedName>
        <fullName evidence="2">Magnesium-transporting ATPase (P-type)</fullName>
    </submittedName>
</protein>
<feature type="transmembrane region" description="Helical" evidence="1">
    <location>
        <begin position="104"/>
        <end position="123"/>
    </location>
</feature>
<feature type="transmembrane region" description="Helical" evidence="1">
    <location>
        <begin position="75"/>
        <end position="92"/>
    </location>
</feature>
<keyword evidence="1" id="KW-1133">Transmembrane helix</keyword>
<organism evidence="2 3">
    <name type="scientific">Bacteroides reticulotermitis</name>
    <dbReference type="NCBI Taxonomy" id="1133319"/>
    <lineage>
        <taxon>Bacteria</taxon>
        <taxon>Pseudomonadati</taxon>
        <taxon>Bacteroidota</taxon>
        <taxon>Bacteroidia</taxon>
        <taxon>Bacteroidales</taxon>
        <taxon>Bacteroidaceae</taxon>
        <taxon>Bacteroides</taxon>
    </lineage>
</organism>
<dbReference type="InterPro" id="IPR032531">
    <property type="entry name" value="DUF4956"/>
</dbReference>
<keyword evidence="3" id="KW-1185">Reference proteome</keyword>
<evidence type="ECO:0000313" key="3">
    <source>
        <dbReference type="Proteomes" id="UP000560658"/>
    </source>
</evidence>
<dbReference type="Proteomes" id="UP000560658">
    <property type="component" value="Unassembled WGS sequence"/>
</dbReference>
<sequence length="225" mass="26474">MFDELNDLSLMDSPLIAVSGFWELLIRFFFNWLVVSCIIHLFYYPKSKRRDYYFTFTLISISIFLMIFLLGSVKLKIGFALGLFAIFGIIRYRTESMPVREMTYLFVIIAISVINALAVDISYSELLCTNLLFIFSIWISESNRWLKHISCKLIMYDRIDFIKPEHEQELLSDLRNRTGLDVIRVEVGHIDFLRDSAMLKIYYEPVKDEINSIEGLTRMPKENES</sequence>
<evidence type="ECO:0000313" key="2">
    <source>
        <dbReference type="EMBL" id="MBB4043437.1"/>
    </source>
</evidence>
<dbReference type="Pfam" id="PF16316">
    <property type="entry name" value="DUF4956"/>
    <property type="match status" value="1"/>
</dbReference>